<reference evidence="6 7" key="1">
    <citation type="submission" date="2017-08" db="EMBL/GenBank/DDBJ databases">
        <title>Acidophilic green algal genome provides insights into adaptation to an acidic environment.</title>
        <authorList>
            <person name="Hirooka S."/>
            <person name="Hirose Y."/>
            <person name="Kanesaki Y."/>
            <person name="Higuchi S."/>
            <person name="Fujiwara T."/>
            <person name="Onuma R."/>
            <person name="Era A."/>
            <person name="Ohbayashi R."/>
            <person name="Uzuka A."/>
            <person name="Nozaki H."/>
            <person name="Yoshikawa H."/>
            <person name="Miyagishima S.Y."/>
        </authorList>
    </citation>
    <scope>NUCLEOTIDE SEQUENCE [LARGE SCALE GENOMIC DNA]</scope>
    <source>
        <strain evidence="6 7">NIES-2499</strain>
    </source>
</reference>
<comment type="similarity">
    <text evidence="2">Belongs to the lin-54 family.</text>
</comment>
<keyword evidence="3" id="KW-0539">Nucleus</keyword>
<dbReference type="STRING" id="1157962.A0A250X060"/>
<evidence type="ECO:0000256" key="3">
    <source>
        <dbReference type="ARBA" id="ARBA00023242"/>
    </source>
</evidence>
<proteinExistence type="inferred from homology"/>
<evidence type="ECO:0000256" key="2">
    <source>
        <dbReference type="ARBA" id="ARBA00007267"/>
    </source>
</evidence>
<comment type="subcellular location">
    <subcellularLocation>
        <location evidence="1">Nucleus</location>
    </subcellularLocation>
</comment>
<feature type="compositionally biased region" description="Polar residues" evidence="4">
    <location>
        <begin position="484"/>
        <end position="502"/>
    </location>
</feature>
<dbReference type="PANTHER" id="PTHR12446:SF34">
    <property type="entry name" value="PROTEIN LIN-54 HOMOLOG"/>
    <property type="match status" value="1"/>
</dbReference>
<feature type="domain" description="CRC" evidence="5">
    <location>
        <begin position="106"/>
        <end position="229"/>
    </location>
</feature>
<keyword evidence="7" id="KW-1185">Reference proteome</keyword>
<feature type="compositionally biased region" description="Low complexity" evidence="4">
    <location>
        <begin position="591"/>
        <end position="606"/>
    </location>
</feature>
<gene>
    <name evidence="6" type="ORF">CEUSTIGMA_g3903.t1</name>
</gene>
<comment type="caution">
    <text evidence="6">The sequence shown here is derived from an EMBL/GenBank/DDBJ whole genome shotgun (WGS) entry which is preliminary data.</text>
</comment>
<feature type="region of interest" description="Disordered" evidence="4">
    <location>
        <begin position="77"/>
        <end position="109"/>
    </location>
</feature>
<accession>A0A250X060</accession>
<evidence type="ECO:0000259" key="5">
    <source>
        <dbReference type="PROSITE" id="PS51634"/>
    </source>
</evidence>
<feature type="region of interest" description="Disordered" evidence="4">
    <location>
        <begin position="249"/>
        <end position="331"/>
    </location>
</feature>
<evidence type="ECO:0000256" key="4">
    <source>
        <dbReference type="SAM" id="MobiDB-lite"/>
    </source>
</evidence>
<protein>
    <recommendedName>
        <fullName evidence="5">CRC domain-containing protein</fullName>
    </recommendedName>
</protein>
<dbReference type="GO" id="GO:0006355">
    <property type="term" value="P:regulation of DNA-templated transcription"/>
    <property type="evidence" value="ECO:0007669"/>
    <property type="project" value="TreeGrafter"/>
</dbReference>
<feature type="compositionally biased region" description="Low complexity" evidence="4">
    <location>
        <begin position="315"/>
        <end position="331"/>
    </location>
</feature>
<dbReference type="Proteomes" id="UP000232323">
    <property type="component" value="Unassembled WGS sequence"/>
</dbReference>
<dbReference type="PROSITE" id="PS51634">
    <property type="entry name" value="CRC"/>
    <property type="match status" value="1"/>
</dbReference>
<evidence type="ECO:0000313" key="6">
    <source>
        <dbReference type="EMBL" id="GAX76458.1"/>
    </source>
</evidence>
<dbReference type="Pfam" id="PF03638">
    <property type="entry name" value="TCR"/>
    <property type="match status" value="2"/>
</dbReference>
<feature type="region of interest" description="Disordered" evidence="4">
    <location>
        <begin position="478"/>
        <end position="510"/>
    </location>
</feature>
<dbReference type="AlphaFoldDB" id="A0A250X060"/>
<dbReference type="SMART" id="SM01114">
    <property type="entry name" value="CXC"/>
    <property type="match status" value="2"/>
</dbReference>
<name>A0A250X060_9CHLO</name>
<dbReference type="InterPro" id="IPR005172">
    <property type="entry name" value="CRC"/>
</dbReference>
<dbReference type="OrthoDB" id="6283463at2759"/>
<dbReference type="GO" id="GO:0005634">
    <property type="term" value="C:nucleus"/>
    <property type="evidence" value="ECO:0007669"/>
    <property type="project" value="UniProtKB-SubCell"/>
</dbReference>
<evidence type="ECO:0000256" key="1">
    <source>
        <dbReference type="ARBA" id="ARBA00004123"/>
    </source>
</evidence>
<dbReference type="InterPro" id="IPR028307">
    <property type="entry name" value="Lin-54_fam"/>
</dbReference>
<feature type="compositionally biased region" description="Polar residues" evidence="4">
    <location>
        <begin position="262"/>
        <end position="314"/>
    </location>
</feature>
<feature type="region of interest" description="Disordered" evidence="4">
    <location>
        <begin position="591"/>
        <end position="613"/>
    </location>
</feature>
<dbReference type="EMBL" id="BEGY01000017">
    <property type="protein sequence ID" value="GAX76458.1"/>
    <property type="molecule type" value="Genomic_DNA"/>
</dbReference>
<feature type="compositionally biased region" description="Polar residues" evidence="4">
    <location>
        <begin position="77"/>
        <end position="90"/>
    </location>
</feature>
<sequence length="613" mass="63736">MADSRLSTHLSGSLNTPVSFPQVSQQVQLPPLLSTPGAQSQITGLSSLGLIQSAAAAAAAGYRPPPAGAAHYYTQPLSSQIPHSPSSNRKPTPTGPPRSGGGGSSAKKQCNCKNSRCLKLYCECFASGRYCDACNCVNCFNNRENEGTRQSAVEAILERNPNAFRPKIQGSESEAVAARAVIIDGNAPRHTKGCNCKKSTCLKKYCECFQAGIFCSDICKCMDCKNYDGSEARAQVMAVQDMGVGPGGPLSSVPSLGGGGMSNNLHPAGTVSSLLSASSPKKMRSNTMGSGQGLATGSFLSHNQLQQPGAGSFQQRLSQANSSSGSQSQRSHAQQVVSELVRPNVIEELCKLLFLATEEEEKRISAAEVDKQPALLTSHDGGHTTQPMEEDEAVVAQGGDEGCRNGAMTNGTSTSSCHAKMESHDAISKLQAAQERVVLEEFSSFLGKISETACKRTFERQSLLAALAAQQQRAAAINAGQGEADSSNQQRSKQSGLGNVSSIGGPVAHQPSVPAPNQYLAAAAAAAAAMMQAMQQQGFNGSNPGGLGAAAAAALLAAGQQGQALNFSNPATGPSQAQQALNQLQAVFMLRQQQAAQQQQQHAATQPGPHKPA</sequence>
<evidence type="ECO:0000313" key="7">
    <source>
        <dbReference type="Proteomes" id="UP000232323"/>
    </source>
</evidence>
<organism evidence="6 7">
    <name type="scientific">Chlamydomonas eustigma</name>
    <dbReference type="NCBI Taxonomy" id="1157962"/>
    <lineage>
        <taxon>Eukaryota</taxon>
        <taxon>Viridiplantae</taxon>
        <taxon>Chlorophyta</taxon>
        <taxon>core chlorophytes</taxon>
        <taxon>Chlorophyceae</taxon>
        <taxon>CS clade</taxon>
        <taxon>Chlamydomonadales</taxon>
        <taxon>Chlamydomonadaceae</taxon>
        <taxon>Chlamydomonas</taxon>
    </lineage>
</organism>
<dbReference type="InterPro" id="IPR033467">
    <property type="entry name" value="Tesmin/TSO1-like_CXC"/>
</dbReference>
<dbReference type="PANTHER" id="PTHR12446">
    <property type="entry name" value="TESMIN/TSO1-RELATED"/>
    <property type="match status" value="1"/>
</dbReference>